<dbReference type="Gene3D" id="4.10.60.10">
    <property type="entry name" value="Zinc finger, CCHC-type"/>
    <property type="match status" value="1"/>
</dbReference>
<dbReference type="AlphaFoldDB" id="A0AAW2XIH0"/>
<keyword evidence="1" id="KW-0479">Metal-binding</keyword>
<dbReference type="GO" id="GO:0008270">
    <property type="term" value="F:zinc ion binding"/>
    <property type="evidence" value="ECO:0007669"/>
    <property type="project" value="UniProtKB-KW"/>
</dbReference>
<dbReference type="InterPro" id="IPR001878">
    <property type="entry name" value="Znf_CCHC"/>
</dbReference>
<dbReference type="Pfam" id="PF00098">
    <property type="entry name" value="zf-CCHC"/>
    <property type="match status" value="1"/>
</dbReference>
<dbReference type="EMBL" id="JACGWN010000004">
    <property type="protein sequence ID" value="KAL0453972.1"/>
    <property type="molecule type" value="Genomic_DNA"/>
</dbReference>
<evidence type="ECO:0000313" key="3">
    <source>
        <dbReference type="EMBL" id="KAL0453972.1"/>
    </source>
</evidence>
<keyword evidence="1" id="KW-0862">Zinc</keyword>
<accession>A0AAW2XIH0</accession>
<dbReference type="PROSITE" id="PS50158">
    <property type="entry name" value="ZF_CCHC"/>
    <property type="match status" value="1"/>
</dbReference>
<evidence type="ECO:0000256" key="1">
    <source>
        <dbReference type="PROSITE-ProRule" id="PRU00047"/>
    </source>
</evidence>
<reference evidence="3" key="1">
    <citation type="submission" date="2020-06" db="EMBL/GenBank/DDBJ databases">
        <authorList>
            <person name="Li T."/>
            <person name="Hu X."/>
            <person name="Zhang T."/>
            <person name="Song X."/>
            <person name="Zhang H."/>
            <person name="Dai N."/>
            <person name="Sheng W."/>
            <person name="Hou X."/>
            <person name="Wei L."/>
        </authorList>
    </citation>
    <scope>NUCLEOTIDE SEQUENCE</scope>
    <source>
        <strain evidence="3">KEN1</strain>
        <tissue evidence="3">Leaf</tissue>
    </source>
</reference>
<gene>
    <name evidence="3" type="ORF">Slati_1375300</name>
</gene>
<reference evidence="3" key="2">
    <citation type="journal article" date="2024" name="Plant">
        <title>Genomic evolution and insights into agronomic trait innovations of Sesamum species.</title>
        <authorList>
            <person name="Miao H."/>
            <person name="Wang L."/>
            <person name="Qu L."/>
            <person name="Liu H."/>
            <person name="Sun Y."/>
            <person name="Le M."/>
            <person name="Wang Q."/>
            <person name="Wei S."/>
            <person name="Zheng Y."/>
            <person name="Lin W."/>
            <person name="Duan Y."/>
            <person name="Cao H."/>
            <person name="Xiong S."/>
            <person name="Wang X."/>
            <person name="Wei L."/>
            <person name="Li C."/>
            <person name="Ma Q."/>
            <person name="Ju M."/>
            <person name="Zhao R."/>
            <person name="Li G."/>
            <person name="Mu C."/>
            <person name="Tian Q."/>
            <person name="Mei H."/>
            <person name="Zhang T."/>
            <person name="Gao T."/>
            <person name="Zhang H."/>
        </authorList>
    </citation>
    <scope>NUCLEOTIDE SEQUENCE</scope>
    <source>
        <strain evidence="3">KEN1</strain>
    </source>
</reference>
<organism evidence="3">
    <name type="scientific">Sesamum latifolium</name>
    <dbReference type="NCBI Taxonomy" id="2727402"/>
    <lineage>
        <taxon>Eukaryota</taxon>
        <taxon>Viridiplantae</taxon>
        <taxon>Streptophyta</taxon>
        <taxon>Embryophyta</taxon>
        <taxon>Tracheophyta</taxon>
        <taxon>Spermatophyta</taxon>
        <taxon>Magnoliopsida</taxon>
        <taxon>eudicotyledons</taxon>
        <taxon>Gunneridae</taxon>
        <taxon>Pentapetalae</taxon>
        <taxon>asterids</taxon>
        <taxon>lamiids</taxon>
        <taxon>Lamiales</taxon>
        <taxon>Pedaliaceae</taxon>
        <taxon>Sesamum</taxon>
    </lineage>
</organism>
<dbReference type="GO" id="GO:0003676">
    <property type="term" value="F:nucleic acid binding"/>
    <property type="evidence" value="ECO:0007669"/>
    <property type="project" value="InterPro"/>
</dbReference>
<proteinExistence type="predicted"/>
<keyword evidence="1" id="KW-0863">Zinc-finger</keyword>
<feature type="domain" description="CCHC-type" evidence="2">
    <location>
        <begin position="20"/>
        <end position="35"/>
    </location>
</feature>
<dbReference type="InterPro" id="IPR036875">
    <property type="entry name" value="Znf_CCHC_sf"/>
</dbReference>
<evidence type="ECO:0000259" key="2">
    <source>
        <dbReference type="PROSITE" id="PS50158"/>
    </source>
</evidence>
<dbReference type="SUPFAM" id="SSF57756">
    <property type="entry name" value="Retrovirus zinc finger-like domains"/>
    <property type="match status" value="1"/>
</dbReference>
<sequence>MGKSKGKVGGSQWLKANDVCMHCQGKGHWKKECPQLLSNPGMFVIEVNRITNSASWLLDTGFGAHICNNLQVLERSRRLSEGEMILRVGDGKTVYAEAVGSLKLVIWNKEYVTL</sequence>
<protein>
    <recommendedName>
        <fullName evidence="2">CCHC-type domain-containing protein</fullName>
    </recommendedName>
</protein>
<name>A0AAW2XIH0_9LAMI</name>
<comment type="caution">
    <text evidence="3">The sequence shown here is derived from an EMBL/GenBank/DDBJ whole genome shotgun (WGS) entry which is preliminary data.</text>
</comment>